<dbReference type="RefSeq" id="WP_145271648.1">
    <property type="nucleotide sequence ID" value="NZ_CP036272.1"/>
</dbReference>
<name>A0A517SU42_9BACT</name>
<gene>
    <name evidence="1" type="ORF">SV7mr_21510</name>
</gene>
<accession>A0A517SU42</accession>
<sequence length="158" mass="17866">MVPEEFLRALCGPWQGTCRTWLEPGKLADESAIHGQFDALLNERFLRHSYESEIQAKPRHGEELMTFNTVSKQYQVCWFDSFHMNYALMSSQGDPTAQGMDVLGHYDVGSGLPQWGWRTVYSLVSSQELTVIAYNVSPQGEEAKAVETVYRRVAKSVG</sequence>
<evidence type="ECO:0000313" key="1">
    <source>
        <dbReference type="EMBL" id="QDT59642.1"/>
    </source>
</evidence>
<evidence type="ECO:0008006" key="3">
    <source>
        <dbReference type="Google" id="ProtNLM"/>
    </source>
</evidence>
<reference evidence="1 2" key="1">
    <citation type="submission" date="2019-02" db="EMBL/GenBank/DDBJ databases">
        <title>Deep-cultivation of Planctomycetes and their phenomic and genomic characterization uncovers novel biology.</title>
        <authorList>
            <person name="Wiegand S."/>
            <person name="Jogler M."/>
            <person name="Boedeker C."/>
            <person name="Pinto D."/>
            <person name="Vollmers J."/>
            <person name="Rivas-Marin E."/>
            <person name="Kohn T."/>
            <person name="Peeters S.H."/>
            <person name="Heuer A."/>
            <person name="Rast P."/>
            <person name="Oberbeckmann S."/>
            <person name="Bunk B."/>
            <person name="Jeske O."/>
            <person name="Meyerdierks A."/>
            <person name="Storesund J.E."/>
            <person name="Kallscheuer N."/>
            <person name="Luecker S."/>
            <person name="Lage O.M."/>
            <person name="Pohl T."/>
            <person name="Merkel B.J."/>
            <person name="Hornburger P."/>
            <person name="Mueller R.-W."/>
            <person name="Bruemmer F."/>
            <person name="Labrenz M."/>
            <person name="Spormann A.M."/>
            <person name="Op den Camp H."/>
            <person name="Overmann J."/>
            <person name="Amann R."/>
            <person name="Jetten M.S.M."/>
            <person name="Mascher T."/>
            <person name="Medema M.H."/>
            <person name="Devos D.P."/>
            <person name="Kaster A.-K."/>
            <person name="Ovreas L."/>
            <person name="Rohde M."/>
            <person name="Galperin M.Y."/>
            <person name="Jogler C."/>
        </authorList>
    </citation>
    <scope>NUCLEOTIDE SEQUENCE [LARGE SCALE GENOMIC DNA]</scope>
    <source>
        <strain evidence="1 2">SV_7m_r</strain>
    </source>
</reference>
<dbReference type="AlphaFoldDB" id="A0A517SU42"/>
<proteinExistence type="predicted"/>
<dbReference type="Pfam" id="PF07617">
    <property type="entry name" value="DUF1579"/>
    <property type="match status" value="1"/>
</dbReference>
<dbReference type="Proteomes" id="UP000315003">
    <property type="component" value="Chromosome"/>
</dbReference>
<dbReference type="OrthoDB" id="277821at2"/>
<protein>
    <recommendedName>
        <fullName evidence="3">DUF1579 domain-containing protein</fullName>
    </recommendedName>
</protein>
<organism evidence="1 2">
    <name type="scientific">Stieleria bergensis</name>
    <dbReference type="NCBI Taxonomy" id="2528025"/>
    <lineage>
        <taxon>Bacteria</taxon>
        <taxon>Pseudomonadati</taxon>
        <taxon>Planctomycetota</taxon>
        <taxon>Planctomycetia</taxon>
        <taxon>Pirellulales</taxon>
        <taxon>Pirellulaceae</taxon>
        <taxon>Stieleria</taxon>
    </lineage>
</organism>
<dbReference type="EMBL" id="CP036272">
    <property type="protein sequence ID" value="QDT59642.1"/>
    <property type="molecule type" value="Genomic_DNA"/>
</dbReference>
<keyword evidence="2" id="KW-1185">Reference proteome</keyword>
<dbReference type="InterPro" id="IPR011473">
    <property type="entry name" value="DUF1579"/>
</dbReference>
<evidence type="ECO:0000313" key="2">
    <source>
        <dbReference type="Proteomes" id="UP000315003"/>
    </source>
</evidence>